<dbReference type="CDD" id="cd06262">
    <property type="entry name" value="metallo-hydrolase-like_MBL-fold"/>
    <property type="match status" value="1"/>
</dbReference>
<evidence type="ECO:0000313" key="3">
    <source>
        <dbReference type="EMBL" id="WTW64985.1"/>
    </source>
</evidence>
<accession>A0AAU2VCB8</accession>
<dbReference type="PANTHER" id="PTHR46233">
    <property type="entry name" value="HYDROXYACYLGLUTATHIONE HYDROLASE GLOC"/>
    <property type="match status" value="1"/>
</dbReference>
<gene>
    <name evidence="3" type="ORF">OG549_32445</name>
</gene>
<evidence type="ECO:0000259" key="2">
    <source>
        <dbReference type="SMART" id="SM00849"/>
    </source>
</evidence>
<feature type="region of interest" description="Disordered" evidence="1">
    <location>
        <begin position="188"/>
        <end position="211"/>
    </location>
</feature>
<dbReference type="Pfam" id="PF00753">
    <property type="entry name" value="Lactamase_B"/>
    <property type="match status" value="1"/>
</dbReference>
<dbReference type="InterPro" id="IPR051453">
    <property type="entry name" value="MBL_Glyoxalase_II"/>
</dbReference>
<organism evidence="3">
    <name type="scientific">Streptomyces sp. NBC_00003</name>
    <dbReference type="NCBI Taxonomy" id="2903608"/>
    <lineage>
        <taxon>Bacteria</taxon>
        <taxon>Bacillati</taxon>
        <taxon>Actinomycetota</taxon>
        <taxon>Actinomycetes</taxon>
        <taxon>Kitasatosporales</taxon>
        <taxon>Streptomycetaceae</taxon>
        <taxon>Streptomyces</taxon>
    </lineage>
</organism>
<name>A0AAU2VCB8_9ACTN</name>
<dbReference type="SUPFAM" id="SSF56281">
    <property type="entry name" value="Metallo-hydrolase/oxidoreductase"/>
    <property type="match status" value="1"/>
</dbReference>
<protein>
    <submittedName>
        <fullName evidence="3">MBL fold metallo-hydrolase</fullName>
    </submittedName>
</protein>
<reference evidence="3" key="1">
    <citation type="submission" date="2022-10" db="EMBL/GenBank/DDBJ databases">
        <title>The complete genomes of actinobacterial strains from the NBC collection.</title>
        <authorList>
            <person name="Joergensen T.S."/>
            <person name="Alvarez Arevalo M."/>
            <person name="Sterndorff E.B."/>
            <person name="Faurdal D."/>
            <person name="Vuksanovic O."/>
            <person name="Mourched A.-S."/>
            <person name="Charusanti P."/>
            <person name="Shaw S."/>
            <person name="Blin K."/>
            <person name="Weber T."/>
        </authorList>
    </citation>
    <scope>NUCLEOTIDE SEQUENCE</scope>
    <source>
        <strain evidence="3">NBC_00003</strain>
    </source>
</reference>
<proteinExistence type="predicted"/>
<dbReference type="SMART" id="SM00849">
    <property type="entry name" value="Lactamase_B"/>
    <property type="match status" value="1"/>
</dbReference>
<dbReference type="InterPro" id="IPR001279">
    <property type="entry name" value="Metallo-B-lactamas"/>
</dbReference>
<dbReference type="InterPro" id="IPR036866">
    <property type="entry name" value="RibonucZ/Hydroxyglut_hydro"/>
</dbReference>
<dbReference type="Gene3D" id="3.60.15.10">
    <property type="entry name" value="Ribonuclease Z/Hydroxyacylglutathione hydrolase-like"/>
    <property type="match status" value="1"/>
</dbReference>
<sequence length="211" mass="22177">MTVRARIDHLVTSGTFALDGGTWDVDNNVWIVGDDEEAIVIDAAHDAEAILAALGGRRLKAIVCTHAHNDHIDAAPALSSATGAPVLLHPADLPLWKQTHPDRLPDGELTDGERLSIADVELEVLHTPGHAPGAVCLHAPSLTTVFTGDTLFAGGPGATGRSFSDFPTIIDSIRTRLLTLPPDTVVRTGHGDTTSVGTEAPHLGEWVGRGH</sequence>
<feature type="domain" description="Metallo-beta-lactamase" evidence="2">
    <location>
        <begin position="26"/>
        <end position="190"/>
    </location>
</feature>
<evidence type="ECO:0000256" key="1">
    <source>
        <dbReference type="SAM" id="MobiDB-lite"/>
    </source>
</evidence>
<dbReference type="EMBL" id="CP108318">
    <property type="protein sequence ID" value="WTW64985.1"/>
    <property type="molecule type" value="Genomic_DNA"/>
</dbReference>
<dbReference type="PANTHER" id="PTHR46233:SF4">
    <property type="entry name" value="METALLO-BETA-LACTAMASE DOMAIN-CONTAINING PROTEIN"/>
    <property type="match status" value="1"/>
</dbReference>
<dbReference type="AlphaFoldDB" id="A0AAU2VCB8"/>